<dbReference type="OrthoDB" id="9787280at2"/>
<dbReference type="eggNOG" id="COG1562">
    <property type="taxonomic scope" value="Bacteria"/>
</dbReference>
<dbReference type="InterPro" id="IPR033904">
    <property type="entry name" value="Trans_IPPS_HH"/>
</dbReference>
<name>A3ZR61_9BACT</name>
<dbReference type="InterPro" id="IPR017827">
    <property type="entry name" value="HSQ_synthase_HpnC"/>
</dbReference>
<dbReference type="Proteomes" id="UP000004358">
    <property type="component" value="Unassembled WGS sequence"/>
</dbReference>
<dbReference type="PANTHER" id="PTHR31480">
    <property type="entry name" value="BIFUNCTIONAL LYCOPENE CYCLASE/PHYTOENE SYNTHASE"/>
    <property type="match status" value="1"/>
</dbReference>
<dbReference type="AlphaFoldDB" id="A3ZR61"/>
<dbReference type="SUPFAM" id="SSF48576">
    <property type="entry name" value="Terpenoid synthases"/>
    <property type="match status" value="1"/>
</dbReference>
<dbReference type="InterPro" id="IPR008949">
    <property type="entry name" value="Isoprenoid_synthase_dom_sf"/>
</dbReference>
<sequence length="319" mass="36637">MPDSRFERQLQQYGPNSQHEPCSLAAATDYCQQLTKSHYENFTVASWLLPQELRPHFAHVYAYCRWSDDLADEVGDDARSLQLLAWWRSELDACYRGQTWHPVFVALAETIRQFEIPIEPLADLLTAFEQDQRVKRYATHEQLLTYCENSANPVGRLVLYLGRSSHAETVKLSDSICTGLQLANFWQDVARDYAIGRIYLPEEDRQKFGVTEEMLASSVATPPFRQLLQYEVERAEQYLHAGRPLMDQIAPQLRLDIELFLAGGLAICQAIRRQNFDVLKSRPTVGKWRKLQLLLGCLTRRTFSRGSRQSIAATPEALL</sequence>
<dbReference type="Gene3D" id="1.10.600.10">
    <property type="entry name" value="Farnesyl Diphosphate Synthase"/>
    <property type="match status" value="1"/>
</dbReference>
<gene>
    <name evidence="1" type="ORF">DSM3645_21322</name>
</gene>
<dbReference type="InterPro" id="IPR002060">
    <property type="entry name" value="Squ/phyt_synthse"/>
</dbReference>
<organism evidence="1 2">
    <name type="scientific">Blastopirellula marina DSM 3645</name>
    <dbReference type="NCBI Taxonomy" id="314230"/>
    <lineage>
        <taxon>Bacteria</taxon>
        <taxon>Pseudomonadati</taxon>
        <taxon>Planctomycetota</taxon>
        <taxon>Planctomycetia</taxon>
        <taxon>Pirellulales</taxon>
        <taxon>Pirellulaceae</taxon>
        <taxon>Blastopirellula</taxon>
    </lineage>
</organism>
<evidence type="ECO:0000313" key="1">
    <source>
        <dbReference type="EMBL" id="EAQ81154.1"/>
    </source>
</evidence>
<dbReference type="SFLD" id="SFLDG01212">
    <property type="entry name" value="Phytoene_synthase_like"/>
    <property type="match status" value="1"/>
</dbReference>
<dbReference type="GO" id="GO:0016114">
    <property type="term" value="P:terpenoid biosynthetic process"/>
    <property type="evidence" value="ECO:0007669"/>
    <property type="project" value="UniProtKB-ARBA"/>
</dbReference>
<protein>
    <submittedName>
        <fullName evidence="1">Phytoene synthase-related protein</fullName>
    </submittedName>
</protein>
<dbReference type="SFLD" id="SFLDS00005">
    <property type="entry name" value="Isoprenoid_Synthase_Type_I"/>
    <property type="match status" value="1"/>
</dbReference>
<dbReference type="HOGENOM" id="CLU_037269_0_1_0"/>
<dbReference type="STRING" id="314230.DSM3645_21322"/>
<comment type="caution">
    <text evidence="1">The sequence shown here is derived from an EMBL/GenBank/DDBJ whole genome shotgun (WGS) entry which is preliminary data.</text>
</comment>
<proteinExistence type="predicted"/>
<evidence type="ECO:0000313" key="2">
    <source>
        <dbReference type="Proteomes" id="UP000004358"/>
    </source>
</evidence>
<dbReference type="GO" id="GO:0051996">
    <property type="term" value="F:squalene synthase [NAD(P)H] activity"/>
    <property type="evidence" value="ECO:0007669"/>
    <property type="project" value="InterPro"/>
</dbReference>
<dbReference type="Pfam" id="PF00494">
    <property type="entry name" value="SQS_PSY"/>
    <property type="match status" value="1"/>
</dbReference>
<dbReference type="InterPro" id="IPR044843">
    <property type="entry name" value="Trans_IPPS_bact-type"/>
</dbReference>
<dbReference type="SFLD" id="SFLDG01018">
    <property type="entry name" value="Squalene/Phytoene_Synthase_Lik"/>
    <property type="match status" value="1"/>
</dbReference>
<dbReference type="GO" id="GO:0004311">
    <property type="term" value="F:geranylgeranyl diphosphate synthase activity"/>
    <property type="evidence" value="ECO:0007669"/>
    <property type="project" value="InterPro"/>
</dbReference>
<dbReference type="EMBL" id="AANZ01000006">
    <property type="protein sequence ID" value="EAQ81154.1"/>
    <property type="molecule type" value="Genomic_DNA"/>
</dbReference>
<dbReference type="CDD" id="cd00683">
    <property type="entry name" value="Trans_IPPS_HH"/>
    <property type="match status" value="1"/>
</dbReference>
<dbReference type="RefSeq" id="WP_002652164.1">
    <property type="nucleotide sequence ID" value="NZ_CH672376.1"/>
</dbReference>
<dbReference type="NCBIfam" id="TIGR03464">
    <property type="entry name" value="HpnC"/>
    <property type="match status" value="1"/>
</dbReference>
<accession>A3ZR61</accession>
<reference evidence="1 2" key="1">
    <citation type="submission" date="2006-02" db="EMBL/GenBank/DDBJ databases">
        <authorList>
            <person name="Amann R."/>
            <person name="Ferriera S."/>
            <person name="Johnson J."/>
            <person name="Kravitz S."/>
            <person name="Halpern A."/>
            <person name="Remington K."/>
            <person name="Beeson K."/>
            <person name="Tran B."/>
            <person name="Rogers Y.-H."/>
            <person name="Friedman R."/>
            <person name="Venter J.C."/>
        </authorList>
    </citation>
    <scope>NUCLEOTIDE SEQUENCE [LARGE SCALE GENOMIC DNA]</scope>
    <source>
        <strain evidence="1 2">DSM 3645</strain>
    </source>
</reference>